<dbReference type="GO" id="GO:0006817">
    <property type="term" value="P:phosphate ion transport"/>
    <property type="evidence" value="ECO:0007669"/>
    <property type="project" value="UniProtKB-UniRule"/>
</dbReference>
<dbReference type="AlphaFoldDB" id="A0A412N805"/>
<dbReference type="NCBIfam" id="TIGR02136">
    <property type="entry name" value="ptsS_2"/>
    <property type="match status" value="1"/>
</dbReference>
<sequence length="273" mass="29983">MMKHLFLTIFALAFAATDIQAQRIKGSDTVLPIAQQTAERFMTLNPNARVTVTGGGSGVGISALLDETTDIAMASRGIKFSEKMKAKAAGEELEEIPVAYDALAVVVHPSNPVKQLTRRQLEDIFRGKITNWKQVGGDDRKIVVYSRETSSGTYEFFKESVLKNKNYMSSSLSMPATGAIIQSVSQTRGAIGYVGLAYVSPRIKTLAVSYDDKHFAAPTLENAINKTYPIVRPLYYYYNKKSSGLVDPLLQFVLSPAGQEIIKKSGYIPINEE</sequence>
<dbReference type="Gene3D" id="3.40.190.10">
    <property type="entry name" value="Periplasmic binding protein-like II"/>
    <property type="match status" value="2"/>
</dbReference>
<keyword evidence="4" id="KW-0592">Phosphate transport</keyword>
<evidence type="ECO:0000256" key="4">
    <source>
        <dbReference type="RuleBase" id="RU367119"/>
    </source>
</evidence>
<protein>
    <recommendedName>
        <fullName evidence="4">Phosphate-binding protein</fullName>
    </recommendedName>
</protein>
<dbReference type="PANTHER" id="PTHR30570:SF1">
    <property type="entry name" value="PHOSPHATE-BINDING PROTEIN PSTS"/>
    <property type="match status" value="1"/>
</dbReference>
<evidence type="ECO:0000313" key="6">
    <source>
        <dbReference type="EMBL" id="RGT34488.1"/>
    </source>
</evidence>
<dbReference type="Pfam" id="PF12849">
    <property type="entry name" value="PBP_like_2"/>
    <property type="match status" value="1"/>
</dbReference>
<dbReference type="InterPro" id="IPR011862">
    <property type="entry name" value="Phos-bd"/>
</dbReference>
<dbReference type="FunFam" id="3.40.190.10:FF:000204">
    <property type="entry name" value="Phosphate ABC transporter substrate-binding protein"/>
    <property type="match status" value="1"/>
</dbReference>
<evidence type="ECO:0000259" key="5">
    <source>
        <dbReference type="Pfam" id="PF12849"/>
    </source>
</evidence>
<accession>A0A412N805</accession>
<dbReference type="InterPro" id="IPR050811">
    <property type="entry name" value="Phosphate_ABC_transporter"/>
</dbReference>
<dbReference type="Proteomes" id="UP000285159">
    <property type="component" value="Unassembled WGS sequence"/>
</dbReference>
<comment type="function">
    <text evidence="4">Involved in the system for phosphate transport across the cytoplasmic membrane.</text>
</comment>
<dbReference type="InterPro" id="IPR024370">
    <property type="entry name" value="PBP_domain"/>
</dbReference>
<dbReference type="GO" id="GO:0042301">
    <property type="term" value="F:phosphate ion binding"/>
    <property type="evidence" value="ECO:0007669"/>
    <property type="project" value="UniProtKB-UniRule"/>
</dbReference>
<comment type="similarity">
    <text evidence="1 4">Belongs to the PstS family.</text>
</comment>
<evidence type="ECO:0000256" key="1">
    <source>
        <dbReference type="ARBA" id="ARBA00008725"/>
    </source>
</evidence>
<organism evidence="6 7">
    <name type="scientific">Bacteroides clarus</name>
    <dbReference type="NCBI Taxonomy" id="626929"/>
    <lineage>
        <taxon>Bacteria</taxon>
        <taxon>Pseudomonadati</taxon>
        <taxon>Bacteroidota</taxon>
        <taxon>Bacteroidia</taxon>
        <taxon>Bacteroidales</taxon>
        <taxon>Bacteroidaceae</taxon>
        <taxon>Bacteroides</taxon>
    </lineage>
</organism>
<dbReference type="RefSeq" id="WP_087426495.1">
    <property type="nucleotide sequence ID" value="NZ_CABIZW010000005.1"/>
</dbReference>
<evidence type="ECO:0000313" key="7">
    <source>
        <dbReference type="Proteomes" id="UP000285159"/>
    </source>
</evidence>
<dbReference type="EMBL" id="QRWP01000003">
    <property type="protein sequence ID" value="RGT34488.1"/>
    <property type="molecule type" value="Genomic_DNA"/>
</dbReference>
<dbReference type="SUPFAM" id="SSF53850">
    <property type="entry name" value="Periplasmic binding protein-like II"/>
    <property type="match status" value="1"/>
</dbReference>
<name>A0A412N805_9BACE</name>
<evidence type="ECO:0000256" key="3">
    <source>
        <dbReference type="ARBA" id="ARBA00022729"/>
    </source>
</evidence>
<evidence type="ECO:0000256" key="2">
    <source>
        <dbReference type="ARBA" id="ARBA00022448"/>
    </source>
</evidence>
<gene>
    <name evidence="6" type="ORF">DWX38_05830</name>
</gene>
<keyword evidence="2 4" id="KW-0813">Transport</keyword>
<comment type="caution">
    <text evidence="6">The sequence shown here is derived from an EMBL/GenBank/DDBJ whole genome shotgun (WGS) entry which is preliminary data.</text>
</comment>
<dbReference type="CDD" id="cd13566">
    <property type="entry name" value="PBP2_phosphate"/>
    <property type="match status" value="1"/>
</dbReference>
<dbReference type="GeneID" id="61678700"/>
<proteinExistence type="inferred from homology"/>
<keyword evidence="3" id="KW-0732">Signal</keyword>
<dbReference type="PANTHER" id="PTHR30570">
    <property type="entry name" value="PERIPLASMIC PHOSPHATE BINDING COMPONENT OF PHOSPHATE ABC TRANSPORTER"/>
    <property type="match status" value="1"/>
</dbReference>
<reference evidence="6 7" key="1">
    <citation type="submission" date="2018-08" db="EMBL/GenBank/DDBJ databases">
        <title>A genome reference for cultivated species of the human gut microbiota.</title>
        <authorList>
            <person name="Zou Y."/>
            <person name="Xue W."/>
            <person name="Luo G."/>
        </authorList>
    </citation>
    <scope>NUCLEOTIDE SEQUENCE [LARGE SCALE GENOMIC DNA]</scope>
    <source>
        <strain evidence="6 7">AF19-1AC</strain>
    </source>
</reference>
<feature type="domain" description="PBP" evidence="5">
    <location>
        <begin position="22"/>
        <end position="256"/>
    </location>
</feature>